<protein>
    <recommendedName>
        <fullName evidence="4">Kynurenine formamidase</fullName>
    </recommendedName>
</protein>
<evidence type="ECO:0000313" key="3">
    <source>
        <dbReference type="Proteomes" id="UP001186944"/>
    </source>
</evidence>
<dbReference type="Proteomes" id="UP001186944">
    <property type="component" value="Unassembled WGS sequence"/>
</dbReference>
<dbReference type="Pfam" id="PF04199">
    <property type="entry name" value="Cyclase"/>
    <property type="match status" value="1"/>
</dbReference>
<proteinExistence type="inferred from homology"/>
<dbReference type="AlphaFoldDB" id="A0AA88YWY4"/>
<dbReference type="GO" id="GO:0019441">
    <property type="term" value="P:L-tryptophan catabolic process to kynurenine"/>
    <property type="evidence" value="ECO:0007669"/>
    <property type="project" value="InterPro"/>
</dbReference>
<dbReference type="InterPro" id="IPR007325">
    <property type="entry name" value="KFase/CYL"/>
</dbReference>
<dbReference type="PANTHER" id="PTHR31118">
    <property type="entry name" value="CYCLASE-LIKE PROTEIN 2"/>
    <property type="match status" value="1"/>
</dbReference>
<comment type="similarity">
    <text evidence="1">Belongs to the Cyclase 1 superfamily.</text>
</comment>
<name>A0AA88YWY4_PINIB</name>
<dbReference type="Gene3D" id="3.50.30.50">
    <property type="entry name" value="Putative cyclase"/>
    <property type="match status" value="1"/>
</dbReference>
<evidence type="ECO:0008006" key="4">
    <source>
        <dbReference type="Google" id="ProtNLM"/>
    </source>
</evidence>
<evidence type="ECO:0000313" key="2">
    <source>
        <dbReference type="EMBL" id="KAK3108348.1"/>
    </source>
</evidence>
<dbReference type="SUPFAM" id="SSF102198">
    <property type="entry name" value="Putative cyclase"/>
    <property type="match status" value="1"/>
</dbReference>
<reference evidence="2" key="1">
    <citation type="submission" date="2019-08" db="EMBL/GenBank/DDBJ databases">
        <title>The improved chromosome-level genome for the pearl oyster Pinctada fucata martensii using PacBio sequencing and Hi-C.</title>
        <authorList>
            <person name="Zheng Z."/>
        </authorList>
    </citation>
    <scope>NUCLEOTIDE SEQUENCE</scope>
    <source>
        <strain evidence="2">ZZ-2019</strain>
        <tissue evidence="2">Adductor muscle</tissue>
    </source>
</reference>
<sequence>MGTHMDAPAHFGKGKWRTQHIPIERLMGPGVIINIKNKAASNPDYQVVMEDIHVYESRYGRIKEGSIVLMYAGWYQKYPNKTAIFNTDHHNITSEFHFPGFHEDTVEWLIHHRRISAIGCDTPTFELPQTSSFPVHQIIGRENVIGIENAAYLDKIPEAGSTIFMPVIKIDDGSGGPVRLLATYEDGIDTPANGAETFFERSSLKFAFILIFVFKKITVFNC</sequence>
<dbReference type="EMBL" id="VSWD01000001">
    <property type="protein sequence ID" value="KAK3108348.1"/>
    <property type="molecule type" value="Genomic_DNA"/>
</dbReference>
<accession>A0AA88YWY4</accession>
<dbReference type="GO" id="GO:0004061">
    <property type="term" value="F:arylformamidase activity"/>
    <property type="evidence" value="ECO:0007669"/>
    <property type="project" value="InterPro"/>
</dbReference>
<dbReference type="PANTHER" id="PTHR31118:SF12">
    <property type="entry name" value="CYCLASE-LIKE PROTEIN 2"/>
    <property type="match status" value="1"/>
</dbReference>
<evidence type="ECO:0000256" key="1">
    <source>
        <dbReference type="ARBA" id="ARBA00007865"/>
    </source>
</evidence>
<keyword evidence="3" id="KW-1185">Reference proteome</keyword>
<dbReference type="InterPro" id="IPR037175">
    <property type="entry name" value="KFase_sf"/>
</dbReference>
<comment type="caution">
    <text evidence="2">The sequence shown here is derived from an EMBL/GenBank/DDBJ whole genome shotgun (WGS) entry which is preliminary data.</text>
</comment>
<organism evidence="2 3">
    <name type="scientific">Pinctada imbricata</name>
    <name type="common">Atlantic pearl-oyster</name>
    <name type="synonym">Pinctada martensii</name>
    <dbReference type="NCBI Taxonomy" id="66713"/>
    <lineage>
        <taxon>Eukaryota</taxon>
        <taxon>Metazoa</taxon>
        <taxon>Spiralia</taxon>
        <taxon>Lophotrochozoa</taxon>
        <taxon>Mollusca</taxon>
        <taxon>Bivalvia</taxon>
        <taxon>Autobranchia</taxon>
        <taxon>Pteriomorphia</taxon>
        <taxon>Pterioida</taxon>
        <taxon>Pterioidea</taxon>
        <taxon>Pteriidae</taxon>
        <taxon>Pinctada</taxon>
    </lineage>
</organism>
<gene>
    <name evidence="2" type="ORF">FSP39_006075</name>
</gene>